<reference evidence="12 13" key="2">
    <citation type="submission" date="2017-07" db="EMBL/GenBank/DDBJ databases">
        <title>Candidatus Dactylopiibacterium carminicum, a nitrogen-fixing symbiont of the cochineal insect Dactylopius coccus and Dactylopius opuntiae (Hemiptera: Coccoidea: Dactylopiidae).</title>
        <authorList>
            <person name="Vera A."/>
        </authorList>
    </citation>
    <scope>NUCLEOTIDE SEQUENCE [LARGE SCALE GENOMIC DNA]</scope>
    <source>
        <strain evidence="12 13">NFDCM</strain>
    </source>
</reference>
<evidence type="ECO:0000256" key="7">
    <source>
        <dbReference type="ARBA" id="ARBA00023136"/>
    </source>
</evidence>
<evidence type="ECO:0000256" key="6">
    <source>
        <dbReference type="ARBA" id="ARBA00022989"/>
    </source>
</evidence>
<name>A0A272EYJ5_9RHOO</name>
<dbReference type="GO" id="GO:0005886">
    <property type="term" value="C:plasma membrane"/>
    <property type="evidence" value="ECO:0007669"/>
    <property type="project" value="UniProtKB-SubCell"/>
</dbReference>
<protein>
    <recommendedName>
        <fullName evidence="9">TRAP transporter small permease protein</fullName>
    </recommendedName>
</protein>
<feature type="transmembrane region" description="Helical" evidence="9">
    <location>
        <begin position="88"/>
        <end position="117"/>
    </location>
</feature>
<evidence type="ECO:0000259" key="10">
    <source>
        <dbReference type="Pfam" id="PF04290"/>
    </source>
</evidence>
<evidence type="ECO:0000256" key="3">
    <source>
        <dbReference type="ARBA" id="ARBA00022475"/>
    </source>
</evidence>
<dbReference type="InterPro" id="IPR055348">
    <property type="entry name" value="DctQ"/>
</dbReference>
<evidence type="ECO:0000256" key="5">
    <source>
        <dbReference type="ARBA" id="ARBA00022692"/>
    </source>
</evidence>
<proteinExistence type="inferred from homology"/>
<evidence type="ECO:0000313" key="12">
    <source>
        <dbReference type="EMBL" id="PAS94690.1"/>
    </source>
</evidence>
<feature type="transmembrane region" description="Helical" evidence="9">
    <location>
        <begin position="14"/>
        <end position="40"/>
    </location>
</feature>
<accession>A0A272EYJ5</accession>
<dbReference type="EMBL" id="MDUX01000007">
    <property type="protein sequence ID" value="KAF7600258.1"/>
    <property type="molecule type" value="Genomic_DNA"/>
</dbReference>
<comment type="similarity">
    <text evidence="8 9">Belongs to the TRAP transporter small permease family.</text>
</comment>
<dbReference type="Proteomes" id="UP000216107">
    <property type="component" value="Unassembled WGS sequence"/>
</dbReference>
<keyword evidence="3" id="KW-1003">Cell membrane</keyword>
<evidence type="ECO:0000313" key="14">
    <source>
        <dbReference type="Proteomes" id="UP000623509"/>
    </source>
</evidence>
<organism evidence="12 13">
    <name type="scientific">Candidatus Dactylopiibacterium carminicum</name>
    <dbReference type="NCBI Taxonomy" id="857335"/>
    <lineage>
        <taxon>Bacteria</taxon>
        <taxon>Pseudomonadati</taxon>
        <taxon>Pseudomonadota</taxon>
        <taxon>Betaproteobacteria</taxon>
        <taxon>Rhodocyclales</taxon>
        <taxon>Rhodocyclaceae</taxon>
        <taxon>Candidatus Dactylopiibacterium</taxon>
    </lineage>
</organism>
<keyword evidence="6 9" id="KW-1133">Transmembrane helix</keyword>
<comment type="caution">
    <text evidence="12">The sequence shown here is derived from an EMBL/GenBank/DDBJ whole genome shotgun (WGS) entry which is preliminary data.</text>
</comment>
<feature type="transmembrane region" description="Helical" evidence="9">
    <location>
        <begin position="46"/>
        <end position="67"/>
    </location>
</feature>
<comment type="subunit">
    <text evidence="9">The complex comprises the extracytoplasmic solute receptor protein and the two transmembrane proteins.</text>
</comment>
<dbReference type="PANTHER" id="PTHR35011">
    <property type="entry name" value="2,3-DIKETO-L-GULONATE TRAP TRANSPORTER SMALL PERMEASE PROTEIN YIAM"/>
    <property type="match status" value="1"/>
</dbReference>
<dbReference type="Pfam" id="PF04290">
    <property type="entry name" value="DctQ"/>
    <property type="match status" value="1"/>
</dbReference>
<dbReference type="RefSeq" id="WP_095523495.1">
    <property type="nucleotide sequence ID" value="NZ_MDUX01000007.1"/>
</dbReference>
<dbReference type="Proteomes" id="UP000623509">
    <property type="component" value="Unassembled WGS sequence"/>
</dbReference>
<feature type="transmembrane region" description="Helical" evidence="9">
    <location>
        <begin position="129"/>
        <end position="147"/>
    </location>
</feature>
<evidence type="ECO:0000256" key="8">
    <source>
        <dbReference type="ARBA" id="ARBA00038436"/>
    </source>
</evidence>
<dbReference type="OrthoDB" id="2085311at2"/>
<keyword evidence="2 9" id="KW-0813">Transport</keyword>
<evidence type="ECO:0000256" key="9">
    <source>
        <dbReference type="RuleBase" id="RU369079"/>
    </source>
</evidence>
<keyword evidence="14" id="KW-1185">Reference proteome</keyword>
<dbReference type="GO" id="GO:0022857">
    <property type="term" value="F:transmembrane transporter activity"/>
    <property type="evidence" value="ECO:0007669"/>
    <property type="project" value="UniProtKB-UniRule"/>
</dbReference>
<evidence type="ECO:0000256" key="4">
    <source>
        <dbReference type="ARBA" id="ARBA00022519"/>
    </source>
</evidence>
<feature type="domain" description="Tripartite ATP-independent periplasmic transporters DctQ component" evidence="10">
    <location>
        <begin position="26"/>
        <end position="154"/>
    </location>
</feature>
<sequence length="164" mass="17836">MNWLTRLNARLSRWAMYVAVAALLGITALVLWGVVMRYVFHNAPPYVEQLALILVISVAMFAASAGVREAGHIGMDSLVVILPKKVQFIIGVIVGLLSIAFGVVLFAGSLQMALAVYSNMIPTLDISEAVRYAPCVIAGVLIVLFSIEHLIAMFTGKEVEPSWY</sequence>
<dbReference type="GO" id="GO:0015740">
    <property type="term" value="P:C4-dicarboxylate transport"/>
    <property type="evidence" value="ECO:0007669"/>
    <property type="project" value="TreeGrafter"/>
</dbReference>
<dbReference type="PANTHER" id="PTHR35011:SF11">
    <property type="entry name" value="TRAP TRANSPORTER SMALL PERMEASE PROTEIN"/>
    <property type="match status" value="1"/>
</dbReference>
<dbReference type="AlphaFoldDB" id="A0A272EYJ5"/>
<evidence type="ECO:0000256" key="1">
    <source>
        <dbReference type="ARBA" id="ARBA00004429"/>
    </source>
</evidence>
<dbReference type="EMBL" id="NMRN01000005">
    <property type="protein sequence ID" value="PAS94690.1"/>
    <property type="molecule type" value="Genomic_DNA"/>
</dbReference>
<gene>
    <name evidence="11" type="ORF">BGI27_03275</name>
    <name evidence="12" type="ORF">CGU29_03040</name>
</gene>
<comment type="function">
    <text evidence="9">Part of the tripartite ATP-independent periplasmic (TRAP) transport system.</text>
</comment>
<evidence type="ECO:0000313" key="11">
    <source>
        <dbReference type="EMBL" id="KAF7600258.1"/>
    </source>
</evidence>
<reference evidence="11 14" key="1">
    <citation type="submission" date="2016-08" db="EMBL/GenBank/DDBJ databases">
        <title>Candidatus Dactylopiibacterium carminicum genome sequence.</title>
        <authorList>
            <person name="Ramirez-Puebla S.T."/>
            <person name="Ormeno-Orrillo E."/>
            <person name="Vera-Ponce De Leon A."/>
            <person name="Luis L."/>
            <person name="Sanchez-Flores A."/>
            <person name="Monica R."/>
            <person name="Martinez-Romero E."/>
        </authorList>
    </citation>
    <scope>NUCLEOTIDE SEQUENCE [LARGE SCALE GENOMIC DNA]</scope>
    <source>
        <strain evidence="11">END1</strain>
    </source>
</reference>
<dbReference type="InterPro" id="IPR007387">
    <property type="entry name" value="TRAP_DctQ"/>
</dbReference>
<evidence type="ECO:0000256" key="2">
    <source>
        <dbReference type="ARBA" id="ARBA00022448"/>
    </source>
</evidence>
<comment type="subcellular location">
    <subcellularLocation>
        <location evidence="1 9">Cell inner membrane</location>
        <topology evidence="1 9">Multi-pass membrane protein</topology>
    </subcellularLocation>
</comment>
<evidence type="ECO:0000313" key="13">
    <source>
        <dbReference type="Proteomes" id="UP000216107"/>
    </source>
</evidence>
<keyword evidence="7 9" id="KW-0472">Membrane</keyword>
<keyword evidence="5 9" id="KW-0812">Transmembrane</keyword>
<keyword evidence="4 9" id="KW-0997">Cell inner membrane</keyword>